<evidence type="ECO:0000313" key="3">
    <source>
        <dbReference type="RefSeq" id="XP_034245593.1"/>
    </source>
</evidence>
<name>A0A6P8YZJ2_THRPL</name>
<dbReference type="Proteomes" id="UP000515158">
    <property type="component" value="Unplaced"/>
</dbReference>
<organism evidence="3">
    <name type="scientific">Thrips palmi</name>
    <name type="common">Melon thrips</name>
    <dbReference type="NCBI Taxonomy" id="161013"/>
    <lineage>
        <taxon>Eukaryota</taxon>
        <taxon>Metazoa</taxon>
        <taxon>Ecdysozoa</taxon>
        <taxon>Arthropoda</taxon>
        <taxon>Hexapoda</taxon>
        <taxon>Insecta</taxon>
        <taxon>Pterygota</taxon>
        <taxon>Neoptera</taxon>
        <taxon>Paraneoptera</taxon>
        <taxon>Thysanoptera</taxon>
        <taxon>Terebrantia</taxon>
        <taxon>Thripoidea</taxon>
        <taxon>Thripidae</taxon>
        <taxon>Thrips</taxon>
    </lineage>
</organism>
<keyword evidence="2" id="KW-1185">Reference proteome</keyword>
<dbReference type="OrthoDB" id="8184047at2759"/>
<feature type="compositionally biased region" description="Acidic residues" evidence="1">
    <location>
        <begin position="66"/>
        <end position="81"/>
    </location>
</feature>
<feature type="region of interest" description="Disordered" evidence="1">
    <location>
        <begin position="1"/>
        <end position="129"/>
    </location>
</feature>
<proteinExistence type="predicted"/>
<evidence type="ECO:0000256" key="1">
    <source>
        <dbReference type="SAM" id="MobiDB-lite"/>
    </source>
</evidence>
<feature type="compositionally biased region" description="Acidic residues" evidence="1">
    <location>
        <begin position="151"/>
        <end position="161"/>
    </location>
</feature>
<dbReference type="InParanoid" id="A0A6P8YZJ2"/>
<dbReference type="GeneID" id="117647789"/>
<accession>A0A6P8YZJ2</accession>
<dbReference type="KEGG" id="tpal:117647789"/>
<dbReference type="RefSeq" id="XP_034245593.1">
    <property type="nucleotide sequence ID" value="XM_034389702.1"/>
</dbReference>
<dbReference type="AlphaFoldDB" id="A0A6P8YZJ2"/>
<reference evidence="3" key="1">
    <citation type="submission" date="2025-08" db="UniProtKB">
        <authorList>
            <consortium name="RefSeq"/>
        </authorList>
    </citation>
    <scope>IDENTIFICATION</scope>
    <source>
        <tissue evidence="3">Total insect</tissue>
    </source>
</reference>
<feature type="compositionally biased region" description="Basic and acidic residues" evidence="1">
    <location>
        <begin position="82"/>
        <end position="91"/>
    </location>
</feature>
<feature type="compositionally biased region" description="Low complexity" evidence="1">
    <location>
        <begin position="99"/>
        <end position="110"/>
    </location>
</feature>
<sequence>MVKRSARAAGRRPATRRRVDPVVQSDATSGDSSDESAAEAPLNQPTGQENDEERSHSTPEPPNLTAEDELETAEDAEEVEKEVEKDTEKAETGFGSTLSDDAMSDDGGASVHSSEGSSLEDPDEDGPSTAAALQKLNASFEEPAFDRDSDASDNEFDDDLDDTDPSLYFGAPITLNESMLSILTLAFSHNLSRSCLDDILQLISIHCPPSNLCTNNLRLFKKHFAKSKSLVVRHYYCTTCFESLKSKTQVCGQCNQRRGVAFFIEVPVLPQLEALYGRAGFHKLLLQRLNRNKQGVSTYDDIYDGQIYKNLSARGNILAEPNNISFTWYTKGVSIAKPSDNQIWPFYLVINELPFVERSKPENVILAGIWFGPRKPVPHLFLKGIREDFHSLNKGVQFKVPEKSDPVLVKGIVICGTCDLPAKALFLNLSHHTSTFGCARCKVRSVKENNQGIYKFQRYPQKRTYDETIVHAQKAMKARRSVYGVKGTSALSFVHRPIETTAIDMHDTYIGISRLLNKIHFSEDNHKHPASLFGFLPLYDRRLCAIRPPYYVEKLPRSYATYGSSWDASELKVNLMMYSLPLLQDIMSVYHFEHHMLLVYGLYLLNKDFVTEQDLDSATEMLTDYCSRFQDLYGSSFMTSYVHLLMHLSSVVKDFGPLWVTSCSPFDRLNETLRKYALGNQQEDLQVTSAASLFLHVSKLKPVQAGAGRPAHVFCEKLSRSGKKLEVSCMYGHYGLVGKLHRTSILPEIVYVALAPLKLSSHNFYLFDRILNTRKNTLFSSVAYDEGSKNISSCVRYQKNNGVFYGRVHTYLRVSDCDCDDLCTDCNPSFFAIIQKLHVQPAYRAEPGGFIPFIHRCADMNEYEAVRVECLSFVCFLIEIEDRHDAFIVEPITTGCVD</sequence>
<evidence type="ECO:0000313" key="2">
    <source>
        <dbReference type="Proteomes" id="UP000515158"/>
    </source>
</evidence>
<dbReference type="PANTHER" id="PTHR46579:SF1">
    <property type="entry name" value="F5_8 TYPE C DOMAIN-CONTAINING PROTEIN"/>
    <property type="match status" value="1"/>
</dbReference>
<feature type="region of interest" description="Disordered" evidence="1">
    <location>
        <begin position="142"/>
        <end position="161"/>
    </location>
</feature>
<dbReference type="PANTHER" id="PTHR46579">
    <property type="entry name" value="F5/8 TYPE C DOMAIN-CONTAINING PROTEIN-RELATED"/>
    <property type="match status" value="1"/>
</dbReference>
<gene>
    <name evidence="3" type="primary">LOC117647789</name>
</gene>
<protein>
    <submittedName>
        <fullName evidence="3">Uncharacterized protein LOC117647789</fullName>
    </submittedName>
</protein>
<feature type="compositionally biased region" description="Basic residues" evidence="1">
    <location>
        <begin position="1"/>
        <end position="16"/>
    </location>
</feature>